<evidence type="ECO:0008006" key="8">
    <source>
        <dbReference type="Google" id="ProtNLM"/>
    </source>
</evidence>
<name>A0A3P7MIL7_9BILA</name>
<reference evidence="6 7" key="1">
    <citation type="submission" date="2018-11" db="EMBL/GenBank/DDBJ databases">
        <authorList>
            <consortium name="Pathogen Informatics"/>
        </authorList>
    </citation>
    <scope>NUCLEOTIDE SEQUENCE [LARGE SCALE GENOMIC DNA]</scope>
</reference>
<dbReference type="Proteomes" id="UP000271098">
    <property type="component" value="Unassembled WGS sequence"/>
</dbReference>
<dbReference type="OrthoDB" id="2019572at2759"/>
<evidence type="ECO:0000256" key="2">
    <source>
        <dbReference type="ARBA" id="ARBA00022676"/>
    </source>
</evidence>
<dbReference type="GO" id="GO:0016757">
    <property type="term" value="F:glycosyltransferase activity"/>
    <property type="evidence" value="ECO:0007669"/>
    <property type="project" value="UniProtKB-KW"/>
</dbReference>
<protein>
    <recommendedName>
        <fullName evidence="8">Core-2/I-Branching enzyme</fullName>
    </recommendedName>
</protein>
<evidence type="ECO:0000313" key="6">
    <source>
        <dbReference type="EMBL" id="VDN29375.1"/>
    </source>
</evidence>
<proteinExistence type="predicted"/>
<evidence type="ECO:0000256" key="1">
    <source>
        <dbReference type="ARBA" id="ARBA00004606"/>
    </source>
</evidence>
<comment type="subcellular location">
    <subcellularLocation>
        <location evidence="1">Membrane</location>
        <topology evidence="1">Single-pass type II membrane protein</topology>
    </subcellularLocation>
</comment>
<accession>A0A3P7MIL7</accession>
<keyword evidence="5" id="KW-0325">Glycoprotein</keyword>
<dbReference type="PANTHER" id="PTHR46671:SF7">
    <property type="entry name" value="CORE-2_I-BRANCHING ENZYME"/>
    <property type="match status" value="1"/>
</dbReference>
<dbReference type="PANTHER" id="PTHR46671">
    <property type="entry name" value="PROTEIN CBG11221"/>
    <property type="match status" value="1"/>
</dbReference>
<keyword evidence="2" id="KW-0328">Glycosyltransferase</keyword>
<keyword evidence="3" id="KW-0808">Transferase</keyword>
<keyword evidence="7" id="KW-1185">Reference proteome</keyword>
<dbReference type="EMBL" id="UYRT01084866">
    <property type="protein sequence ID" value="VDN29375.1"/>
    <property type="molecule type" value="Genomic_DNA"/>
</dbReference>
<organism evidence="6 7">
    <name type="scientific">Gongylonema pulchrum</name>
    <dbReference type="NCBI Taxonomy" id="637853"/>
    <lineage>
        <taxon>Eukaryota</taxon>
        <taxon>Metazoa</taxon>
        <taxon>Ecdysozoa</taxon>
        <taxon>Nematoda</taxon>
        <taxon>Chromadorea</taxon>
        <taxon>Rhabditida</taxon>
        <taxon>Spirurina</taxon>
        <taxon>Spiruromorpha</taxon>
        <taxon>Spiruroidea</taxon>
        <taxon>Gongylonematidae</taxon>
        <taxon>Gongylonema</taxon>
    </lineage>
</organism>
<evidence type="ECO:0000313" key="7">
    <source>
        <dbReference type="Proteomes" id="UP000271098"/>
    </source>
</evidence>
<dbReference type="GO" id="GO:0016020">
    <property type="term" value="C:membrane"/>
    <property type="evidence" value="ECO:0007669"/>
    <property type="project" value="UniProtKB-SubCell"/>
</dbReference>
<dbReference type="Pfam" id="PF02485">
    <property type="entry name" value="Branch"/>
    <property type="match status" value="1"/>
</dbReference>
<sequence>MQELLLNLMYAPQNFYCYALDAKSSALFHEQMRALSVCFPNVFLTKREFTVDSAGHNTSRSFLECLRIVRKMPGWRYAILLQNNDIPLKSNLEMVQILQALNGSNDINVGYPNADRMPKDAPWTFRSLRLFRDVKENDERVLRIAKGSTSASLSEAFVKFVLDKLDLTVLLDKLDELNYGGDEMLFSSLHSEDLLDAPGGFTRQCIDNYNNMITRYVVWRKSPKFCRSGLLRHDICVLGIADLPALSASRALFANKMLPEFDYTAIGCWANALHNRTYSFRKISQARLQYYASRLPTKFHSEREKWRSGQVAFNCSCC</sequence>
<evidence type="ECO:0000256" key="3">
    <source>
        <dbReference type="ARBA" id="ARBA00022679"/>
    </source>
</evidence>
<gene>
    <name evidence="6" type="ORF">GPUH_LOCUS17210</name>
</gene>
<evidence type="ECO:0000256" key="5">
    <source>
        <dbReference type="ARBA" id="ARBA00023180"/>
    </source>
</evidence>
<dbReference type="InterPro" id="IPR003406">
    <property type="entry name" value="Glyco_trans_14"/>
</dbReference>
<keyword evidence="4" id="KW-0472">Membrane</keyword>
<dbReference type="AlphaFoldDB" id="A0A3P7MIL7"/>
<evidence type="ECO:0000256" key="4">
    <source>
        <dbReference type="ARBA" id="ARBA00023136"/>
    </source>
</evidence>